<keyword evidence="1" id="KW-0812">Transmembrane</keyword>
<reference evidence="2" key="1">
    <citation type="journal article" date="2014" name="Front. Microbiol.">
        <title>High frequency of phylogenetically diverse reductive dehalogenase-homologous genes in deep subseafloor sedimentary metagenomes.</title>
        <authorList>
            <person name="Kawai M."/>
            <person name="Futagami T."/>
            <person name="Toyoda A."/>
            <person name="Takaki Y."/>
            <person name="Nishi S."/>
            <person name="Hori S."/>
            <person name="Arai W."/>
            <person name="Tsubouchi T."/>
            <person name="Morono Y."/>
            <person name="Uchiyama I."/>
            <person name="Ito T."/>
            <person name="Fujiyama A."/>
            <person name="Inagaki F."/>
            <person name="Takami H."/>
        </authorList>
    </citation>
    <scope>NUCLEOTIDE SEQUENCE</scope>
    <source>
        <strain evidence="2">Expedition CK06-06</strain>
    </source>
</reference>
<evidence type="ECO:0000313" key="2">
    <source>
        <dbReference type="EMBL" id="GAG34524.1"/>
    </source>
</evidence>
<keyword evidence="1" id="KW-0472">Membrane</keyword>
<keyword evidence="1" id="KW-1133">Transmembrane helix</keyword>
<accession>X0WU68</accession>
<name>X0WU68_9ZZZZ</name>
<feature type="non-terminal residue" evidence="2">
    <location>
        <position position="38"/>
    </location>
</feature>
<feature type="transmembrane region" description="Helical" evidence="1">
    <location>
        <begin position="9"/>
        <end position="28"/>
    </location>
</feature>
<comment type="caution">
    <text evidence="2">The sequence shown here is derived from an EMBL/GenBank/DDBJ whole genome shotgun (WGS) entry which is preliminary data.</text>
</comment>
<dbReference type="EMBL" id="BARS01045598">
    <property type="protein sequence ID" value="GAG34524.1"/>
    <property type="molecule type" value="Genomic_DNA"/>
</dbReference>
<proteinExistence type="predicted"/>
<evidence type="ECO:0000256" key="1">
    <source>
        <dbReference type="SAM" id="Phobius"/>
    </source>
</evidence>
<protein>
    <submittedName>
        <fullName evidence="2">Uncharacterized protein</fullName>
    </submittedName>
</protein>
<organism evidence="2">
    <name type="scientific">marine sediment metagenome</name>
    <dbReference type="NCBI Taxonomy" id="412755"/>
    <lineage>
        <taxon>unclassified sequences</taxon>
        <taxon>metagenomes</taxon>
        <taxon>ecological metagenomes</taxon>
    </lineage>
</organism>
<dbReference type="AlphaFoldDB" id="X0WU68"/>
<gene>
    <name evidence="2" type="ORF">S01H1_68742</name>
</gene>
<sequence>MDERILNSLGYWFLGLVSSIIIFISYFIGHMANGLDVM</sequence>